<keyword evidence="8" id="KW-1185">Reference proteome</keyword>
<keyword evidence="2 4" id="KW-0238">DNA-binding</keyword>
<dbReference type="InterPro" id="IPR009057">
    <property type="entry name" value="Homeodomain-like_sf"/>
</dbReference>
<comment type="caution">
    <text evidence="7">The sequence shown here is derived from an EMBL/GenBank/DDBJ whole genome shotgun (WGS) entry which is preliminary data.</text>
</comment>
<feature type="region of interest" description="Disordered" evidence="5">
    <location>
        <begin position="1"/>
        <end position="22"/>
    </location>
</feature>
<dbReference type="Pfam" id="PF00440">
    <property type="entry name" value="TetR_N"/>
    <property type="match status" value="1"/>
</dbReference>
<evidence type="ECO:0000256" key="1">
    <source>
        <dbReference type="ARBA" id="ARBA00023015"/>
    </source>
</evidence>
<dbReference type="PANTHER" id="PTHR30055">
    <property type="entry name" value="HTH-TYPE TRANSCRIPTIONAL REGULATOR RUTR"/>
    <property type="match status" value="1"/>
</dbReference>
<evidence type="ECO:0000313" key="8">
    <source>
        <dbReference type="Proteomes" id="UP000568106"/>
    </source>
</evidence>
<evidence type="ECO:0000259" key="6">
    <source>
        <dbReference type="PROSITE" id="PS50977"/>
    </source>
</evidence>
<feature type="domain" description="HTH tetR-type" evidence="6">
    <location>
        <begin position="74"/>
        <end position="134"/>
    </location>
</feature>
<evidence type="ECO:0000256" key="3">
    <source>
        <dbReference type="ARBA" id="ARBA00023163"/>
    </source>
</evidence>
<feature type="DNA-binding region" description="H-T-H motif" evidence="4">
    <location>
        <begin position="97"/>
        <end position="116"/>
    </location>
</feature>
<dbReference type="SUPFAM" id="SSF46689">
    <property type="entry name" value="Homeodomain-like"/>
    <property type="match status" value="1"/>
</dbReference>
<dbReference type="Gene3D" id="1.10.10.60">
    <property type="entry name" value="Homeodomain-like"/>
    <property type="match status" value="1"/>
</dbReference>
<evidence type="ECO:0000256" key="2">
    <source>
        <dbReference type="ARBA" id="ARBA00023125"/>
    </source>
</evidence>
<dbReference type="GO" id="GO:0003700">
    <property type="term" value="F:DNA-binding transcription factor activity"/>
    <property type="evidence" value="ECO:0007669"/>
    <property type="project" value="TreeGrafter"/>
</dbReference>
<reference evidence="7" key="1">
    <citation type="submission" date="2020-08" db="EMBL/GenBank/DDBJ databases">
        <title>Genomic Encyclopedia of Type Strains, Phase IV (KMG-V): Genome sequencing to study the core and pangenomes of soil and plant-associated prokaryotes.</title>
        <authorList>
            <person name="Whitman W."/>
        </authorList>
    </citation>
    <scope>NUCLEOTIDE SEQUENCE [LARGE SCALE GENOMIC DNA]</scope>
    <source>
        <strain evidence="7">M8UP27</strain>
    </source>
</reference>
<dbReference type="Proteomes" id="UP000568106">
    <property type="component" value="Unassembled WGS sequence"/>
</dbReference>
<dbReference type="PRINTS" id="PR00455">
    <property type="entry name" value="HTHTETR"/>
</dbReference>
<gene>
    <name evidence="7" type="ORF">HDF09_000756</name>
</gene>
<keyword evidence="3" id="KW-0804">Transcription</keyword>
<dbReference type="InterPro" id="IPR050109">
    <property type="entry name" value="HTH-type_TetR-like_transc_reg"/>
</dbReference>
<dbReference type="GO" id="GO:0000976">
    <property type="term" value="F:transcription cis-regulatory region binding"/>
    <property type="evidence" value="ECO:0007669"/>
    <property type="project" value="TreeGrafter"/>
</dbReference>
<proteinExistence type="predicted"/>
<sequence>MYHNLHQRGTVDEGSSLPGLSGRAEASYSNQIMMRNSLRHCTERVSTAKERLYFTKMRPEMTVKTANKHELRTRETRSLLLQAAETIFVRDGYEGAELGEIAALAGRTKGAIYAQFKSKEDIFLALIEERTNYYRARMEKILAASMTVDGNMDALRNFFLERTEDQAWSLLLLEFKLFAMRHPESRKRLQTLYAEIFYRTDEKKLADILGAAAKGKDAISRVIAVQTLGPVISALVLELQLDNHLLNKNVIKKVANRIFDALLEVPAQ</sequence>
<dbReference type="AlphaFoldDB" id="A0A7W8MPV9"/>
<dbReference type="PROSITE" id="PS50977">
    <property type="entry name" value="HTH_TETR_2"/>
    <property type="match status" value="1"/>
</dbReference>
<evidence type="ECO:0000256" key="5">
    <source>
        <dbReference type="SAM" id="MobiDB-lite"/>
    </source>
</evidence>
<dbReference type="PANTHER" id="PTHR30055:SF234">
    <property type="entry name" value="HTH-TYPE TRANSCRIPTIONAL REGULATOR BETI"/>
    <property type="match status" value="1"/>
</dbReference>
<organism evidence="7 8">
    <name type="scientific">Tunturiibacter empetritectus</name>
    <dbReference type="NCBI Taxonomy" id="3069691"/>
    <lineage>
        <taxon>Bacteria</taxon>
        <taxon>Pseudomonadati</taxon>
        <taxon>Acidobacteriota</taxon>
        <taxon>Terriglobia</taxon>
        <taxon>Terriglobales</taxon>
        <taxon>Acidobacteriaceae</taxon>
        <taxon>Tunturiibacter</taxon>
    </lineage>
</organism>
<evidence type="ECO:0000256" key="4">
    <source>
        <dbReference type="PROSITE-ProRule" id="PRU00335"/>
    </source>
</evidence>
<accession>A0A7W8MPV9</accession>
<protein>
    <submittedName>
        <fullName evidence="7">AcrR family transcriptional regulator</fullName>
    </submittedName>
</protein>
<evidence type="ECO:0000313" key="7">
    <source>
        <dbReference type="EMBL" id="MBB5316106.1"/>
    </source>
</evidence>
<dbReference type="EMBL" id="JACHDY010000001">
    <property type="protein sequence ID" value="MBB5316106.1"/>
    <property type="molecule type" value="Genomic_DNA"/>
</dbReference>
<dbReference type="InterPro" id="IPR001647">
    <property type="entry name" value="HTH_TetR"/>
</dbReference>
<name>A0A7W8MPV9_9BACT</name>
<keyword evidence="1" id="KW-0805">Transcription regulation</keyword>
<dbReference type="Gene3D" id="1.10.357.10">
    <property type="entry name" value="Tetracycline Repressor, domain 2"/>
    <property type="match status" value="1"/>
</dbReference>